<keyword evidence="6" id="KW-0539">Nucleus</keyword>
<evidence type="ECO:0000259" key="8">
    <source>
        <dbReference type="SMART" id="SM00066"/>
    </source>
</evidence>
<feature type="compositionally biased region" description="Basic and acidic residues" evidence="7">
    <location>
        <begin position="427"/>
        <end position="439"/>
    </location>
</feature>
<keyword evidence="5" id="KW-0804">Transcription</keyword>
<feature type="region of interest" description="Disordered" evidence="7">
    <location>
        <begin position="299"/>
        <end position="321"/>
    </location>
</feature>
<gene>
    <name evidence="9" type="ORF">N7492_008464</name>
</gene>
<keyword evidence="1" id="KW-0479">Metal-binding</keyword>
<evidence type="ECO:0000313" key="9">
    <source>
        <dbReference type="EMBL" id="KAJ5155661.1"/>
    </source>
</evidence>
<sequence>MAEHFDVARQARTQGIRCDFPKDVHPYTTLHEDPVDGQDLSSKGSCVSEGTPQDKTGTDYASNPSPVQHLSSVSGDRPQSRAVTPGSVSKEQLGRTVPATGLEMDALSCQAEPRACAGENSPSYGLGPLRSSGSLTGFAPATGTRSNGEMMMAGTVSDLTPATVDINRRRNSTSPPSPVCQDSVEASSVSLHPAETKGREHRPNMVHENSESELKFVSCDARRYVGGKEPLSLTAVPNNEREDPSFSAHQPAYYGQHAGQNEQPQLPDLAVQSSSQISNEEPRNQGLACVAAAVPSTRTDDIPINAEPAPEPEPKKKRAYSRRTRTGCITCRRRKKKCDEHQPLCMWISFTRLRKEGISYPECFANKKPPGGNCVRGNLRCEGYDPRPLRVIAMASANAVSPDLSRRDSVAHDVSPLANPRQRGRLHSTDQSEFRESHRTAISATVC</sequence>
<evidence type="ECO:0000256" key="4">
    <source>
        <dbReference type="ARBA" id="ARBA00023125"/>
    </source>
</evidence>
<keyword evidence="3" id="KW-0805">Transcription regulation</keyword>
<comment type="caution">
    <text evidence="9">The sequence shown here is derived from an EMBL/GenBank/DDBJ whole genome shotgun (WGS) entry which is preliminary data.</text>
</comment>
<keyword evidence="10" id="KW-1185">Reference proteome</keyword>
<organism evidence="9 10">
    <name type="scientific">Penicillium capsulatum</name>
    <dbReference type="NCBI Taxonomy" id="69766"/>
    <lineage>
        <taxon>Eukaryota</taxon>
        <taxon>Fungi</taxon>
        <taxon>Dikarya</taxon>
        <taxon>Ascomycota</taxon>
        <taxon>Pezizomycotina</taxon>
        <taxon>Eurotiomycetes</taxon>
        <taxon>Eurotiomycetidae</taxon>
        <taxon>Eurotiales</taxon>
        <taxon>Aspergillaceae</taxon>
        <taxon>Penicillium</taxon>
    </lineage>
</organism>
<dbReference type="InterPro" id="IPR052360">
    <property type="entry name" value="Transcr_Regulatory_Proteins"/>
</dbReference>
<feature type="region of interest" description="Disordered" evidence="7">
    <location>
        <begin position="28"/>
        <end position="95"/>
    </location>
</feature>
<evidence type="ECO:0000256" key="7">
    <source>
        <dbReference type="SAM" id="MobiDB-lite"/>
    </source>
</evidence>
<dbReference type="GO" id="GO:0003677">
    <property type="term" value="F:DNA binding"/>
    <property type="evidence" value="ECO:0007669"/>
    <property type="project" value="UniProtKB-KW"/>
</dbReference>
<dbReference type="SMART" id="SM00066">
    <property type="entry name" value="GAL4"/>
    <property type="match status" value="1"/>
</dbReference>
<name>A0A9W9HTI5_9EURO</name>
<proteinExistence type="predicted"/>
<dbReference type="EMBL" id="JAPQKO010000006">
    <property type="protein sequence ID" value="KAJ5155661.1"/>
    <property type="molecule type" value="Genomic_DNA"/>
</dbReference>
<dbReference type="SUPFAM" id="SSF57701">
    <property type="entry name" value="Zn2/Cys6 DNA-binding domain"/>
    <property type="match status" value="1"/>
</dbReference>
<dbReference type="InterPro" id="IPR001138">
    <property type="entry name" value="Zn2Cys6_DnaBD"/>
</dbReference>
<feature type="domain" description="Zn(2)-C6 fungal-type" evidence="8">
    <location>
        <begin position="322"/>
        <end position="392"/>
    </location>
</feature>
<evidence type="ECO:0000256" key="1">
    <source>
        <dbReference type="ARBA" id="ARBA00022723"/>
    </source>
</evidence>
<evidence type="ECO:0000256" key="5">
    <source>
        <dbReference type="ARBA" id="ARBA00023163"/>
    </source>
</evidence>
<feature type="compositionally biased region" description="Basic and acidic residues" evidence="7">
    <location>
        <begin position="194"/>
        <end position="210"/>
    </location>
</feature>
<protein>
    <recommendedName>
        <fullName evidence="8">Zn(2)-C6 fungal-type domain-containing protein</fullName>
    </recommendedName>
</protein>
<dbReference type="InterPro" id="IPR036864">
    <property type="entry name" value="Zn2-C6_fun-type_DNA-bd_sf"/>
</dbReference>
<dbReference type="AlphaFoldDB" id="A0A9W9HTI5"/>
<feature type="compositionally biased region" description="Polar residues" evidence="7">
    <location>
        <begin position="39"/>
        <end position="74"/>
    </location>
</feature>
<reference evidence="9" key="2">
    <citation type="journal article" date="2023" name="IMA Fungus">
        <title>Comparative genomic study of the Penicillium genus elucidates a diverse pangenome and 15 lateral gene transfer events.</title>
        <authorList>
            <person name="Petersen C."/>
            <person name="Sorensen T."/>
            <person name="Nielsen M.R."/>
            <person name="Sondergaard T.E."/>
            <person name="Sorensen J.L."/>
            <person name="Fitzpatrick D.A."/>
            <person name="Frisvad J.C."/>
            <person name="Nielsen K.L."/>
        </authorList>
    </citation>
    <scope>NUCLEOTIDE SEQUENCE</scope>
    <source>
        <strain evidence="9">IBT 21917</strain>
    </source>
</reference>
<dbReference type="CDD" id="cd00067">
    <property type="entry name" value="GAL4"/>
    <property type="match status" value="1"/>
</dbReference>
<feature type="region of interest" description="Disordered" evidence="7">
    <location>
        <begin position="232"/>
        <end position="252"/>
    </location>
</feature>
<evidence type="ECO:0000256" key="6">
    <source>
        <dbReference type="ARBA" id="ARBA00023242"/>
    </source>
</evidence>
<feature type="region of interest" description="Disordered" evidence="7">
    <location>
        <begin position="169"/>
        <end position="210"/>
    </location>
</feature>
<keyword evidence="2" id="KW-0862">Zinc</keyword>
<dbReference type="GO" id="GO:0008270">
    <property type="term" value="F:zinc ion binding"/>
    <property type="evidence" value="ECO:0007669"/>
    <property type="project" value="InterPro"/>
</dbReference>
<reference evidence="9" key="1">
    <citation type="submission" date="2022-11" db="EMBL/GenBank/DDBJ databases">
        <authorList>
            <person name="Petersen C."/>
        </authorList>
    </citation>
    <scope>NUCLEOTIDE SEQUENCE</scope>
    <source>
        <strain evidence="9">IBT 21917</strain>
    </source>
</reference>
<evidence type="ECO:0000256" key="2">
    <source>
        <dbReference type="ARBA" id="ARBA00022833"/>
    </source>
</evidence>
<dbReference type="Proteomes" id="UP001146351">
    <property type="component" value="Unassembled WGS sequence"/>
</dbReference>
<keyword evidence="4" id="KW-0238">DNA-binding</keyword>
<feature type="region of interest" description="Disordered" evidence="7">
    <location>
        <begin position="400"/>
        <end position="447"/>
    </location>
</feature>
<evidence type="ECO:0000256" key="3">
    <source>
        <dbReference type="ARBA" id="ARBA00023015"/>
    </source>
</evidence>
<dbReference type="PANTHER" id="PTHR36206:SF12">
    <property type="entry name" value="ASPERCRYPTIN BIOSYNTHESIS CLUSTER-SPECIFIC TRANSCRIPTION REGULATOR ATNN-RELATED"/>
    <property type="match status" value="1"/>
</dbReference>
<evidence type="ECO:0000313" key="10">
    <source>
        <dbReference type="Proteomes" id="UP001146351"/>
    </source>
</evidence>
<accession>A0A9W9HTI5</accession>
<dbReference type="GO" id="GO:0000981">
    <property type="term" value="F:DNA-binding transcription factor activity, RNA polymerase II-specific"/>
    <property type="evidence" value="ECO:0007669"/>
    <property type="project" value="InterPro"/>
</dbReference>
<dbReference type="PANTHER" id="PTHR36206">
    <property type="entry name" value="ASPERCRYPTIN BIOSYNTHESIS CLUSTER-SPECIFIC TRANSCRIPTION REGULATOR ATNN-RELATED"/>
    <property type="match status" value="1"/>
</dbReference>